<name>A0ABQ4Y0U1_9ASTR</name>
<reference evidence="2" key="1">
    <citation type="journal article" date="2022" name="Int. J. Mol. Sci.">
        <title>Draft Genome of Tanacetum Coccineum: Genomic Comparison of Closely Related Tanacetum-Family Plants.</title>
        <authorList>
            <person name="Yamashiro T."/>
            <person name="Shiraishi A."/>
            <person name="Nakayama K."/>
            <person name="Satake H."/>
        </authorList>
    </citation>
    <scope>NUCLEOTIDE SEQUENCE</scope>
</reference>
<organism evidence="2 3">
    <name type="scientific">Tanacetum coccineum</name>
    <dbReference type="NCBI Taxonomy" id="301880"/>
    <lineage>
        <taxon>Eukaryota</taxon>
        <taxon>Viridiplantae</taxon>
        <taxon>Streptophyta</taxon>
        <taxon>Embryophyta</taxon>
        <taxon>Tracheophyta</taxon>
        <taxon>Spermatophyta</taxon>
        <taxon>Magnoliopsida</taxon>
        <taxon>eudicotyledons</taxon>
        <taxon>Gunneridae</taxon>
        <taxon>Pentapetalae</taxon>
        <taxon>asterids</taxon>
        <taxon>campanulids</taxon>
        <taxon>Asterales</taxon>
        <taxon>Asteraceae</taxon>
        <taxon>Asteroideae</taxon>
        <taxon>Anthemideae</taxon>
        <taxon>Anthemidinae</taxon>
        <taxon>Tanacetum</taxon>
    </lineage>
</organism>
<evidence type="ECO:0008006" key="4">
    <source>
        <dbReference type="Google" id="ProtNLM"/>
    </source>
</evidence>
<feature type="compositionally biased region" description="Acidic residues" evidence="1">
    <location>
        <begin position="47"/>
        <end position="69"/>
    </location>
</feature>
<keyword evidence="3" id="KW-1185">Reference proteome</keyword>
<comment type="caution">
    <text evidence="2">The sequence shown here is derived from an EMBL/GenBank/DDBJ whole genome shotgun (WGS) entry which is preliminary data.</text>
</comment>
<accession>A0ABQ4Y0U1</accession>
<dbReference type="EMBL" id="BQNB010009946">
    <property type="protein sequence ID" value="GJS70632.1"/>
    <property type="molecule type" value="Genomic_DNA"/>
</dbReference>
<dbReference type="Proteomes" id="UP001151760">
    <property type="component" value="Unassembled WGS sequence"/>
</dbReference>
<reference evidence="2" key="2">
    <citation type="submission" date="2022-01" db="EMBL/GenBank/DDBJ databases">
        <authorList>
            <person name="Yamashiro T."/>
            <person name="Shiraishi A."/>
            <person name="Satake H."/>
            <person name="Nakayama K."/>
        </authorList>
    </citation>
    <scope>NUCLEOTIDE SEQUENCE</scope>
</reference>
<feature type="compositionally biased region" description="Acidic residues" evidence="1">
    <location>
        <begin position="23"/>
        <end position="37"/>
    </location>
</feature>
<sequence length="225" mass="25229">MEDQPLPADASSTALSPSYIADSDPEEDEEDPEEDPADYPADRGDNYDNESSDDDNDDDDVEKDEEEEAKEQLAPADPSAVPTDDPEMMTTVNQRMSVEEIERVVAQRVANAIEAIAIYETKTNMARKSMSQTEQQEYKVAENANNKRKWEGNHNGSSSQQNKGHKLPRAHTTWPFNKKAYAGTLPLCNRCKLHHNGQCTVKFGNCKKVDHMTRDCRNPAAARNQ</sequence>
<feature type="region of interest" description="Disordered" evidence="1">
    <location>
        <begin position="148"/>
        <end position="170"/>
    </location>
</feature>
<evidence type="ECO:0000313" key="2">
    <source>
        <dbReference type="EMBL" id="GJS70632.1"/>
    </source>
</evidence>
<proteinExistence type="predicted"/>
<evidence type="ECO:0000256" key="1">
    <source>
        <dbReference type="SAM" id="MobiDB-lite"/>
    </source>
</evidence>
<evidence type="ECO:0000313" key="3">
    <source>
        <dbReference type="Proteomes" id="UP001151760"/>
    </source>
</evidence>
<protein>
    <recommendedName>
        <fullName evidence="4">Reverse transcriptase domain-containing protein</fullName>
    </recommendedName>
</protein>
<feature type="region of interest" description="Disordered" evidence="1">
    <location>
        <begin position="1"/>
        <end position="87"/>
    </location>
</feature>
<gene>
    <name evidence="2" type="ORF">Tco_0703473</name>
</gene>